<reference evidence="5" key="1">
    <citation type="journal article" date="2015" name="Nature">
        <title>Complex archaea that bridge the gap between prokaryotes and eukaryotes.</title>
        <authorList>
            <person name="Spang A."/>
            <person name="Saw J.H."/>
            <person name="Jorgensen S.L."/>
            <person name="Zaremba-Niedzwiedzka K."/>
            <person name="Martijn J."/>
            <person name="Lind A.E."/>
            <person name="van Eijk R."/>
            <person name="Schleper C."/>
            <person name="Guy L."/>
            <person name="Ettema T.J."/>
        </authorList>
    </citation>
    <scope>NUCLEOTIDE SEQUENCE</scope>
</reference>
<gene>
    <name evidence="5" type="ORF">LCGC14_1755300</name>
</gene>
<keyword evidence="2" id="KW-0479">Metal-binding</keyword>
<protein>
    <recommendedName>
        <fullName evidence="6">6-carboxy-5,6,7,8-tetrahydropterin synthase</fullName>
    </recommendedName>
</protein>
<evidence type="ECO:0000313" key="5">
    <source>
        <dbReference type="EMBL" id="KKM05325.1"/>
    </source>
</evidence>
<evidence type="ECO:0000256" key="3">
    <source>
        <dbReference type="ARBA" id="ARBA00022833"/>
    </source>
</evidence>
<dbReference type="GO" id="GO:0046872">
    <property type="term" value="F:metal ion binding"/>
    <property type="evidence" value="ECO:0007669"/>
    <property type="project" value="UniProtKB-KW"/>
</dbReference>
<dbReference type="Gene3D" id="3.30.479.10">
    <property type="entry name" value="6-pyruvoyl tetrahydropterin synthase/QueD"/>
    <property type="match status" value="1"/>
</dbReference>
<proteinExistence type="predicted"/>
<evidence type="ECO:0008006" key="6">
    <source>
        <dbReference type="Google" id="ProtNLM"/>
    </source>
</evidence>
<accession>A0A0F9H2R0</accession>
<comment type="caution">
    <text evidence="5">The sequence shown here is derived from an EMBL/GenBank/DDBJ whole genome shotgun (WGS) entry which is preliminary data.</text>
</comment>
<dbReference type="PANTHER" id="PTHR12589">
    <property type="entry name" value="PYRUVOYL TETRAHYDROBIOPTERIN SYNTHASE"/>
    <property type="match status" value="1"/>
</dbReference>
<organism evidence="5">
    <name type="scientific">marine sediment metagenome</name>
    <dbReference type="NCBI Taxonomy" id="412755"/>
    <lineage>
        <taxon>unclassified sequences</taxon>
        <taxon>metagenomes</taxon>
        <taxon>ecological metagenomes</taxon>
    </lineage>
</organism>
<dbReference type="EMBL" id="LAZR01016247">
    <property type="protein sequence ID" value="KKM05325.1"/>
    <property type="molecule type" value="Genomic_DNA"/>
</dbReference>
<dbReference type="Pfam" id="PF01242">
    <property type="entry name" value="PTPS"/>
    <property type="match status" value="1"/>
</dbReference>
<dbReference type="InterPro" id="IPR038418">
    <property type="entry name" value="6-PTP_synth/QueD_sf"/>
</dbReference>
<dbReference type="SUPFAM" id="SSF55620">
    <property type="entry name" value="Tetrahydrobiopterin biosynthesis enzymes-like"/>
    <property type="match status" value="1"/>
</dbReference>
<keyword evidence="3" id="KW-0862">Zinc</keyword>
<dbReference type="InterPro" id="IPR007115">
    <property type="entry name" value="6-PTP_synth/QueD"/>
</dbReference>
<name>A0A0F9H2R0_9ZZZZ</name>
<sequence>MKCVITKQIKWHMGHRVPNHKSKCRSMHGHTYYLKADVLGVIHETQGTSDEGMVMDFGDIKRILVSNIYNVLDHACMLWKEDPLVGALRDDKQTVLIEVPFIPTAENIARWCFERVASGIFIPNQRRLLKITINETPTSSAEYSDE</sequence>
<dbReference type="PIRSF" id="PIRSF006113">
    <property type="entry name" value="PTP_synth"/>
    <property type="match status" value="1"/>
</dbReference>
<dbReference type="GO" id="GO:0016829">
    <property type="term" value="F:lyase activity"/>
    <property type="evidence" value="ECO:0007669"/>
    <property type="project" value="UniProtKB-KW"/>
</dbReference>
<comment type="cofactor">
    <cofactor evidence="1">
        <name>Zn(2+)</name>
        <dbReference type="ChEBI" id="CHEBI:29105"/>
    </cofactor>
</comment>
<evidence type="ECO:0000256" key="4">
    <source>
        <dbReference type="ARBA" id="ARBA00023239"/>
    </source>
</evidence>
<dbReference type="PANTHER" id="PTHR12589:SF7">
    <property type="entry name" value="6-PYRUVOYL TETRAHYDROBIOPTERIN SYNTHASE"/>
    <property type="match status" value="1"/>
</dbReference>
<evidence type="ECO:0000256" key="1">
    <source>
        <dbReference type="ARBA" id="ARBA00001947"/>
    </source>
</evidence>
<dbReference type="AlphaFoldDB" id="A0A0F9H2R0"/>
<keyword evidence="4" id="KW-0456">Lyase</keyword>
<evidence type="ECO:0000256" key="2">
    <source>
        <dbReference type="ARBA" id="ARBA00022723"/>
    </source>
</evidence>